<organism evidence="2 3">
    <name type="scientific">Juglans regia</name>
    <name type="common">English walnut</name>
    <dbReference type="NCBI Taxonomy" id="51240"/>
    <lineage>
        <taxon>Eukaryota</taxon>
        <taxon>Viridiplantae</taxon>
        <taxon>Streptophyta</taxon>
        <taxon>Embryophyta</taxon>
        <taxon>Tracheophyta</taxon>
        <taxon>Spermatophyta</taxon>
        <taxon>Magnoliopsida</taxon>
        <taxon>eudicotyledons</taxon>
        <taxon>Gunneridae</taxon>
        <taxon>Pentapetalae</taxon>
        <taxon>rosids</taxon>
        <taxon>fabids</taxon>
        <taxon>Fagales</taxon>
        <taxon>Juglandaceae</taxon>
        <taxon>Juglans</taxon>
    </lineage>
</organism>
<dbReference type="PANTHER" id="PTHR47481:SF10">
    <property type="entry name" value="COPIA-LIKE POLYPROTEIN_RETROTRANSPOSON"/>
    <property type="match status" value="1"/>
</dbReference>
<dbReference type="EMBL" id="LIHL02000007">
    <property type="protein sequence ID" value="KAF5466950.1"/>
    <property type="molecule type" value="Genomic_DNA"/>
</dbReference>
<proteinExistence type="predicted"/>
<dbReference type="Gramene" id="Jr07_33180_p1">
    <property type="protein sequence ID" value="cds.Jr07_33180_p1"/>
    <property type="gene ID" value="Jr07_33180"/>
</dbReference>
<sequence length="300" mass="33290">MGSERWAFVYTLVKLNYQMIKAWSMHSLRGLQLLDYVDDTIPMPPPMVNNAENPVYTKWDTLGNLFATQSSAHAIHTKLQLATLKKGSTTITKYFYKVTTLAATLSAVGHPLPTSEFTIYLLEGLGSDYESLVTSLSTRPNPLSISQFYSYLMNHESRFSLQTNTLLSPTSLTANNTTIPNIHTPNSFSHRGRGHISRGRRGCRGHGFSSGGNSSFPRPPNSRPMCQLCNKPGHTAMTYYFQFDHSYQAPPPISFSANFTAMNPVPSSNSWFPDTAATNHLTSNISNLHLDVASYQGPDQ</sequence>
<reference evidence="2" key="2">
    <citation type="submission" date="2020-03" db="EMBL/GenBank/DDBJ databases">
        <title>Walnut 2.0.</title>
        <authorList>
            <person name="Marrano A."/>
            <person name="Britton M."/>
            <person name="Zimin A.V."/>
            <person name="Zaini P.A."/>
            <person name="Workman R."/>
            <person name="Puiu D."/>
            <person name="Bianco L."/>
            <person name="Allen B.J."/>
            <person name="Troggio M."/>
            <person name="Leslie C.A."/>
            <person name="Timp W."/>
            <person name="Dendekar A."/>
            <person name="Salzberg S.L."/>
            <person name="Neale D.B."/>
        </authorList>
    </citation>
    <scope>NUCLEOTIDE SEQUENCE</scope>
    <source>
        <tissue evidence="2">Leaves</tissue>
    </source>
</reference>
<feature type="compositionally biased region" description="Basic residues" evidence="1">
    <location>
        <begin position="190"/>
        <end position="204"/>
    </location>
</feature>
<dbReference type="Pfam" id="PF14223">
    <property type="entry name" value="Retrotran_gag_2"/>
    <property type="match status" value="1"/>
</dbReference>
<protein>
    <submittedName>
        <fullName evidence="2">Uncharacterized protein</fullName>
    </submittedName>
</protein>
<feature type="region of interest" description="Disordered" evidence="1">
    <location>
        <begin position="178"/>
        <end position="223"/>
    </location>
</feature>
<dbReference type="AlphaFoldDB" id="A0A833XJC5"/>
<evidence type="ECO:0000313" key="2">
    <source>
        <dbReference type="EMBL" id="KAF5466950.1"/>
    </source>
</evidence>
<accession>A0A833XJC5</accession>
<comment type="caution">
    <text evidence="2">The sequence shown here is derived from an EMBL/GenBank/DDBJ whole genome shotgun (WGS) entry which is preliminary data.</text>
</comment>
<reference evidence="2" key="1">
    <citation type="submission" date="2015-10" db="EMBL/GenBank/DDBJ databases">
        <authorList>
            <person name="Martinez-Garcia P.J."/>
            <person name="Crepeau M.W."/>
            <person name="Puiu D."/>
            <person name="Gonzalez-Ibeas D."/>
            <person name="Whalen J."/>
            <person name="Stevens K."/>
            <person name="Paul R."/>
            <person name="Butterfield T."/>
            <person name="Britton M."/>
            <person name="Reagan R."/>
            <person name="Chakraborty S."/>
            <person name="Walawage S.L."/>
            <person name="Vasquez-Gross H.A."/>
            <person name="Cardeno C."/>
            <person name="Famula R."/>
            <person name="Pratt K."/>
            <person name="Kuruganti S."/>
            <person name="Aradhya M.K."/>
            <person name="Leslie C.A."/>
            <person name="Dandekar A.M."/>
            <person name="Salzberg S.L."/>
            <person name="Wegrzyn J.L."/>
            <person name="Langley C.H."/>
            <person name="Neale D.B."/>
        </authorList>
    </citation>
    <scope>NUCLEOTIDE SEQUENCE</scope>
    <source>
        <tissue evidence="2">Leaves</tissue>
    </source>
</reference>
<dbReference type="Proteomes" id="UP000619265">
    <property type="component" value="Unassembled WGS sequence"/>
</dbReference>
<gene>
    <name evidence="2" type="ORF">F2P56_016828</name>
</gene>
<evidence type="ECO:0000313" key="3">
    <source>
        <dbReference type="Proteomes" id="UP000619265"/>
    </source>
</evidence>
<feature type="compositionally biased region" description="Low complexity" evidence="1">
    <location>
        <begin position="178"/>
        <end position="189"/>
    </location>
</feature>
<name>A0A833XJC5_JUGRE</name>
<evidence type="ECO:0000256" key="1">
    <source>
        <dbReference type="SAM" id="MobiDB-lite"/>
    </source>
</evidence>
<dbReference type="PANTHER" id="PTHR47481">
    <property type="match status" value="1"/>
</dbReference>
<feature type="non-terminal residue" evidence="2">
    <location>
        <position position="300"/>
    </location>
</feature>